<dbReference type="GO" id="GO:0016740">
    <property type="term" value="F:transferase activity"/>
    <property type="evidence" value="ECO:0007669"/>
    <property type="project" value="UniProtKB-KW"/>
</dbReference>
<evidence type="ECO:0000259" key="1">
    <source>
        <dbReference type="Pfam" id="PF00535"/>
    </source>
</evidence>
<evidence type="ECO:0000313" key="3">
    <source>
        <dbReference type="Proteomes" id="UP000033423"/>
    </source>
</evidence>
<dbReference type="EMBL" id="LACI01001452">
    <property type="protein sequence ID" value="KJU84435.1"/>
    <property type="molecule type" value="Genomic_DNA"/>
</dbReference>
<feature type="domain" description="Glycosyltransferase 2-like" evidence="1">
    <location>
        <begin position="112"/>
        <end position="149"/>
    </location>
</feature>
<dbReference type="SUPFAM" id="SSF53448">
    <property type="entry name" value="Nucleotide-diphospho-sugar transferases"/>
    <property type="match status" value="1"/>
</dbReference>
<evidence type="ECO:0000313" key="2">
    <source>
        <dbReference type="EMBL" id="KJU84435.1"/>
    </source>
</evidence>
<dbReference type="AlphaFoldDB" id="A0A0F3GR55"/>
<dbReference type="Pfam" id="PF00535">
    <property type="entry name" value="Glycos_transf_2"/>
    <property type="match status" value="1"/>
</dbReference>
<dbReference type="CDD" id="cd00761">
    <property type="entry name" value="Glyco_tranf_GTA_type"/>
    <property type="match status" value="1"/>
</dbReference>
<proteinExistence type="predicted"/>
<dbReference type="Gene3D" id="3.90.550.10">
    <property type="entry name" value="Spore Coat Polysaccharide Biosynthesis Protein SpsA, Chain A"/>
    <property type="match status" value="1"/>
</dbReference>
<organism evidence="2 3">
    <name type="scientific">Candidatus Magnetobacterium bavaricum</name>
    <dbReference type="NCBI Taxonomy" id="29290"/>
    <lineage>
        <taxon>Bacteria</taxon>
        <taxon>Pseudomonadati</taxon>
        <taxon>Nitrospirota</taxon>
        <taxon>Thermodesulfovibrionia</taxon>
        <taxon>Thermodesulfovibrionales</taxon>
        <taxon>Candidatus Magnetobacteriaceae</taxon>
        <taxon>Candidatus Magnetobacterium</taxon>
    </lineage>
</organism>
<gene>
    <name evidence="2" type="ORF">MBAV_003371</name>
</gene>
<comment type="caution">
    <text evidence="2">The sequence shown here is derived from an EMBL/GenBank/DDBJ whole genome shotgun (WGS) entry which is preliminary data.</text>
</comment>
<protein>
    <submittedName>
        <fullName evidence="2">Glycosyl transferase, family 2 domain protein</fullName>
        <ecNumber evidence="2">2.-.-.-</ecNumber>
    </submittedName>
</protein>
<sequence>MKVLNYDRVIRGVGGRKDAYNRALVAAQSAGTVTIHKANQREERPIVSIILLDWECREHYSSLYWLNQQDVPRSRYELIWIELYNQVVAEVTAQVDCHITCGQSGMYHKHLGYNTGILNARGDIVTICDSDAVFPPDFISSITESFEYDADKGCQRSLVLMHHEMRSSFLFPEGLKEIDDVKSKKWKWWPLNPNAGACMSVRKSDAIRYGAFDEHDSYRGYLCGPYELGWRLVNAGMPEVWYDHTVTALWHYAHPDPVGVNGLRASINIIFENTYPHVDLHAIKAVEAFSAGKMLPLKENPKVFDMRMKDRVIGTNFEERYSDMTGPEGFPQWLLWCMTIELFISLSMQVVVVNILRPAIVKTLKLLLGKRLYKFLRSLVYGDYEEIDINAMPELIDSYLTYNLIEFRGAIYCIPMSLGNVDFKSKKQLNRKEILKGSTIEDARIKIEESGRFDPELINSLENYNIIKYGKMFYALPMSIGQVDFTNETQLSRTEILKGTSFDEVFAMIEEVNNLVPVYVCPYEAYYILKYRHSFYAVHVLIENTDCNSDSNYEDTLRTKTKEELIRLLDHKEVIQCATLQDIKGAIDDVGLIHPRLLYIVESYNVIKYNKIFYILPAFMGEIDFNDENQLQHKEIFTAATYDAALTIARKRNDLIPKFAGSYGSYNVITYNKIFYILPASMGEIDFNDKKQRQHKEISTAATYEQALIIAREREDLIPKLIYSYESYNVITYNKLFYIVPTSMGEIDFNDENQRQHKEISTATTYEQALIIARERNDLIPALLFPYKYYNVVKYNKKIYATPSSMGNIDFTNKEQLNAKDILRGDTQEEVIALIEEVCRFIPELIDTIDNYNVIKYNKFFYGLPASLGKIDFSDKTRLTHDSIIIGTTHQETAYLIREAFNILPLLVCSYMNYNIVKYRYGFYAIPKPLERADFIYKSKVNYHDILREKPEEELVTLLQHKDVLNAPSYDALKDMIDGIARFTPELVDSLADYNVVRYKKIFYALPKSLGGVDFTDETQTDNDRIIKGAVYDNVLKSIQQRDDVAPELFCSYQNNNIDYNIVMYKEVLYAVPKLLGAVDFTNDTDTNSDEILKAKTKEELLQAFHVQL</sequence>
<name>A0A0F3GR55_9BACT</name>
<keyword evidence="3" id="KW-1185">Reference proteome</keyword>
<keyword evidence="2" id="KW-0808">Transferase</keyword>
<dbReference type="Proteomes" id="UP000033423">
    <property type="component" value="Unassembled WGS sequence"/>
</dbReference>
<dbReference type="InterPro" id="IPR029044">
    <property type="entry name" value="Nucleotide-diphossugar_trans"/>
</dbReference>
<dbReference type="InterPro" id="IPR001173">
    <property type="entry name" value="Glyco_trans_2-like"/>
</dbReference>
<accession>A0A0F3GR55</accession>
<reference evidence="2 3" key="1">
    <citation type="submission" date="2015-02" db="EMBL/GenBank/DDBJ databases">
        <title>Single-cell genomics of uncultivated deep-branching MTB reveals a conserved set of magnetosome genes.</title>
        <authorList>
            <person name="Kolinko S."/>
            <person name="Richter M."/>
            <person name="Glockner F.O."/>
            <person name="Brachmann A."/>
            <person name="Schuler D."/>
        </authorList>
    </citation>
    <scope>NUCLEOTIDE SEQUENCE [LARGE SCALE GENOMIC DNA]</scope>
    <source>
        <strain evidence="2">TM-1</strain>
    </source>
</reference>
<dbReference type="EC" id="2.-.-.-" evidence="2"/>